<dbReference type="RefSeq" id="WP_120058779.1">
    <property type="nucleotide sequence ID" value="NZ_QYRP01000002.1"/>
</dbReference>
<proteinExistence type="predicted"/>
<dbReference type="InterPro" id="IPR036465">
    <property type="entry name" value="vWFA_dom_sf"/>
</dbReference>
<dbReference type="SUPFAM" id="SSF53300">
    <property type="entry name" value="vWA-like"/>
    <property type="match status" value="1"/>
</dbReference>
<protein>
    <submittedName>
        <fullName evidence="2">VWA domain-containing protein</fullName>
    </submittedName>
</protein>
<dbReference type="AlphaFoldDB" id="A0A3A5H2G5"/>
<evidence type="ECO:0000259" key="1">
    <source>
        <dbReference type="PROSITE" id="PS50234"/>
    </source>
</evidence>
<dbReference type="EMBL" id="QYRP01000002">
    <property type="protein sequence ID" value="RJS44912.1"/>
    <property type="molecule type" value="Genomic_DNA"/>
</dbReference>
<feature type="domain" description="VWFA" evidence="1">
    <location>
        <begin position="39"/>
        <end position="225"/>
    </location>
</feature>
<dbReference type="SMART" id="SM00327">
    <property type="entry name" value="VWA"/>
    <property type="match status" value="1"/>
</dbReference>
<dbReference type="InterPro" id="IPR002035">
    <property type="entry name" value="VWF_A"/>
</dbReference>
<dbReference type="PROSITE" id="PS50234">
    <property type="entry name" value="VWFA"/>
    <property type="match status" value="1"/>
</dbReference>
<name>A0A3A5H2G5_9ACTN</name>
<reference evidence="3" key="1">
    <citation type="submission" date="2018-09" db="EMBL/GenBank/DDBJ databases">
        <authorList>
            <person name="Zhu H."/>
        </authorList>
    </citation>
    <scope>NUCLEOTIDE SEQUENCE [LARGE SCALE GENOMIC DNA]</scope>
    <source>
        <strain evidence="3">K1W22B-1</strain>
    </source>
</reference>
<dbReference type="OrthoDB" id="9814325at2"/>
<accession>A0A3A5H2G5</accession>
<dbReference type="Gene3D" id="3.40.50.410">
    <property type="entry name" value="von Willebrand factor, type A domain"/>
    <property type="match status" value="1"/>
</dbReference>
<comment type="caution">
    <text evidence="2">The sequence shown here is derived from an EMBL/GenBank/DDBJ whole genome shotgun (WGS) entry which is preliminary data.</text>
</comment>
<organism evidence="2 3">
    <name type="scientific">Nocardioides cavernaquae</name>
    <dbReference type="NCBI Taxonomy" id="2321396"/>
    <lineage>
        <taxon>Bacteria</taxon>
        <taxon>Bacillati</taxon>
        <taxon>Actinomycetota</taxon>
        <taxon>Actinomycetes</taxon>
        <taxon>Propionibacteriales</taxon>
        <taxon>Nocardioidaceae</taxon>
        <taxon>Nocardioides</taxon>
    </lineage>
</organism>
<gene>
    <name evidence="2" type="ORF">D4739_00735</name>
</gene>
<dbReference type="Proteomes" id="UP000276542">
    <property type="component" value="Unassembled WGS sequence"/>
</dbReference>
<evidence type="ECO:0000313" key="2">
    <source>
        <dbReference type="EMBL" id="RJS44912.1"/>
    </source>
</evidence>
<sequence length="293" mass="31161">MKPNWNIRIAMAVLAVLIAVRPGLPSGEAAKVPLGSDLEVLLVVDQTLSMSALDHAGVRSRLEGVREDLVQVTKALPDSQFALIGFGHDARVDLPFTSDPGAVSRAVAGIAREPMLAGTGTVLDRPLPLMQTVLAGVAKQHPDRRRVVIFISDGENTLAGAKQASYAGLAKYIDQGAVLGYGTLGGGRMPTGGEPPWTFVRDHKTGEDAVSRADEQNLRTIAKELGVEYAYRGGSGDLTEWAQGLARGGDTEPAPQDDKREVYWILALILAALAIVELRLDVLAWRAAKEVAG</sequence>
<dbReference type="CDD" id="cd00198">
    <property type="entry name" value="vWFA"/>
    <property type="match status" value="1"/>
</dbReference>
<dbReference type="Pfam" id="PF13519">
    <property type="entry name" value="VWA_2"/>
    <property type="match status" value="1"/>
</dbReference>
<keyword evidence="3" id="KW-1185">Reference proteome</keyword>
<evidence type="ECO:0000313" key="3">
    <source>
        <dbReference type="Proteomes" id="UP000276542"/>
    </source>
</evidence>